<feature type="transmembrane region" description="Helical" evidence="6">
    <location>
        <begin position="76"/>
        <end position="100"/>
    </location>
</feature>
<evidence type="ECO:0000256" key="6">
    <source>
        <dbReference type="SAM" id="Phobius"/>
    </source>
</evidence>
<dbReference type="AlphaFoldDB" id="A0A5C4MGG5"/>
<dbReference type="EMBL" id="VDFR01000129">
    <property type="protein sequence ID" value="TNC37130.1"/>
    <property type="molecule type" value="Genomic_DNA"/>
</dbReference>
<evidence type="ECO:0000313" key="9">
    <source>
        <dbReference type="Proteomes" id="UP000306740"/>
    </source>
</evidence>
<sequence>MSAPRKRLSTRTLVAVGLLVALVLAGVVSYYASSHPDGLEYVATDKGFLDTAKEHESSADSPMSDYSTKGVDDPRLSGAVAGITGTVLVLVIAGGVALVVRRRSHHAA</sequence>
<feature type="transmembrane region" description="Helical" evidence="6">
    <location>
        <begin position="12"/>
        <end position="32"/>
    </location>
</feature>
<dbReference type="RefSeq" id="WP_139106838.1">
    <property type="nucleotide sequence ID" value="NZ_VDFR01000129.1"/>
</dbReference>
<accession>A0A5C4MGG5</accession>
<keyword evidence="3 6" id="KW-0812">Transmembrane</keyword>
<dbReference type="GO" id="GO:0005886">
    <property type="term" value="C:plasma membrane"/>
    <property type="evidence" value="ECO:0007669"/>
    <property type="project" value="UniProtKB-SubCell"/>
</dbReference>
<keyword evidence="5 6" id="KW-0472">Membrane</keyword>
<feature type="domain" description="PDGLE" evidence="7">
    <location>
        <begin position="11"/>
        <end position="102"/>
    </location>
</feature>
<protein>
    <submittedName>
        <fullName evidence="8">Cobalt ABC transporter permease</fullName>
    </submittedName>
</protein>
<evidence type="ECO:0000313" key="8">
    <source>
        <dbReference type="EMBL" id="TNC37130.1"/>
    </source>
</evidence>
<keyword evidence="2" id="KW-1003">Cell membrane</keyword>
<evidence type="ECO:0000256" key="1">
    <source>
        <dbReference type="ARBA" id="ARBA00004236"/>
    </source>
</evidence>
<comment type="subcellular location">
    <subcellularLocation>
        <location evidence="1">Cell membrane</location>
    </subcellularLocation>
</comment>
<proteinExistence type="predicted"/>
<evidence type="ECO:0000256" key="4">
    <source>
        <dbReference type="ARBA" id="ARBA00022989"/>
    </source>
</evidence>
<evidence type="ECO:0000256" key="2">
    <source>
        <dbReference type="ARBA" id="ARBA00022475"/>
    </source>
</evidence>
<dbReference type="Pfam" id="PF13190">
    <property type="entry name" value="PDGLE"/>
    <property type="match status" value="1"/>
</dbReference>
<comment type="caution">
    <text evidence="8">The sequence shown here is derived from an EMBL/GenBank/DDBJ whole genome shotgun (WGS) entry which is preliminary data.</text>
</comment>
<dbReference type="OrthoDB" id="4843785at2"/>
<evidence type="ECO:0000259" key="7">
    <source>
        <dbReference type="Pfam" id="PF13190"/>
    </source>
</evidence>
<keyword evidence="4 6" id="KW-1133">Transmembrane helix</keyword>
<name>A0A5C4MGG5_9ACTN</name>
<organism evidence="8 9">
    <name type="scientific">Mumia zhuanghuii</name>
    <dbReference type="NCBI Taxonomy" id="2585211"/>
    <lineage>
        <taxon>Bacteria</taxon>
        <taxon>Bacillati</taxon>
        <taxon>Actinomycetota</taxon>
        <taxon>Actinomycetes</taxon>
        <taxon>Propionibacteriales</taxon>
        <taxon>Nocardioidaceae</taxon>
        <taxon>Mumia</taxon>
    </lineage>
</organism>
<reference evidence="8 9" key="1">
    <citation type="submission" date="2019-05" db="EMBL/GenBank/DDBJ databases">
        <title>Mumia sp. nov., isolated from the intestinal contents of plateau pika (Ochotona curzoniae) in the Qinghai-Tibet plateau of China.</title>
        <authorList>
            <person name="Tian Z."/>
        </authorList>
    </citation>
    <scope>NUCLEOTIDE SEQUENCE [LARGE SCALE GENOMIC DNA]</scope>
    <source>
        <strain evidence="9">527</strain>
    </source>
</reference>
<dbReference type="Proteomes" id="UP000306740">
    <property type="component" value="Unassembled WGS sequence"/>
</dbReference>
<evidence type="ECO:0000256" key="3">
    <source>
        <dbReference type="ARBA" id="ARBA00022692"/>
    </source>
</evidence>
<gene>
    <name evidence="8" type="ORF">FHE65_25490</name>
</gene>
<dbReference type="InterPro" id="IPR025937">
    <property type="entry name" value="PDGLE_dom"/>
</dbReference>
<evidence type="ECO:0000256" key="5">
    <source>
        <dbReference type="ARBA" id="ARBA00023136"/>
    </source>
</evidence>